<name>A0ABY1NIX4_9RHOB</name>
<protein>
    <submittedName>
        <fullName evidence="3">Uncharacterized conserved protein YndB, AHSA1/START domain</fullName>
    </submittedName>
</protein>
<gene>
    <name evidence="3" type="ORF">SAMN06265373_102222</name>
</gene>
<dbReference type="InterPro" id="IPR023393">
    <property type="entry name" value="START-like_dom_sf"/>
</dbReference>
<dbReference type="CDD" id="cd07814">
    <property type="entry name" value="SRPBCC_CalC_Aha1-like"/>
    <property type="match status" value="1"/>
</dbReference>
<dbReference type="Pfam" id="PF08327">
    <property type="entry name" value="AHSA1"/>
    <property type="match status" value="1"/>
</dbReference>
<proteinExistence type="inferred from homology"/>
<evidence type="ECO:0000313" key="3">
    <source>
        <dbReference type="EMBL" id="SMP11001.1"/>
    </source>
</evidence>
<reference evidence="3 4" key="1">
    <citation type="submission" date="2017-05" db="EMBL/GenBank/DDBJ databases">
        <authorList>
            <person name="Varghese N."/>
            <person name="Submissions S."/>
        </authorList>
    </citation>
    <scope>NUCLEOTIDE SEQUENCE [LARGE SCALE GENOMIC DNA]</scope>
    <source>
        <strain evidence="3 4">DSM 29734</strain>
    </source>
</reference>
<accession>A0ABY1NIX4</accession>
<comment type="caution">
    <text evidence="3">The sequence shown here is derived from an EMBL/GenBank/DDBJ whole genome shotgun (WGS) entry which is preliminary data.</text>
</comment>
<evidence type="ECO:0000259" key="2">
    <source>
        <dbReference type="Pfam" id="PF08327"/>
    </source>
</evidence>
<comment type="similarity">
    <text evidence="1">Belongs to the AHA1 family.</text>
</comment>
<feature type="domain" description="Activator of Hsp90 ATPase homologue 1/2-like C-terminal" evidence="2">
    <location>
        <begin position="14"/>
        <end position="141"/>
    </location>
</feature>
<dbReference type="RefSeq" id="WP_283424980.1">
    <property type="nucleotide sequence ID" value="NZ_FXTY01000002.1"/>
</dbReference>
<evidence type="ECO:0000313" key="4">
    <source>
        <dbReference type="Proteomes" id="UP001157961"/>
    </source>
</evidence>
<evidence type="ECO:0000256" key="1">
    <source>
        <dbReference type="ARBA" id="ARBA00006817"/>
    </source>
</evidence>
<dbReference type="SUPFAM" id="SSF55961">
    <property type="entry name" value="Bet v1-like"/>
    <property type="match status" value="1"/>
</dbReference>
<dbReference type="Proteomes" id="UP001157961">
    <property type="component" value="Unassembled WGS sequence"/>
</dbReference>
<dbReference type="EMBL" id="FXTY01000002">
    <property type="protein sequence ID" value="SMP11001.1"/>
    <property type="molecule type" value="Genomic_DNA"/>
</dbReference>
<organism evidence="3 4">
    <name type="scientific">Shimia sagamensis</name>
    <dbReference type="NCBI Taxonomy" id="1566352"/>
    <lineage>
        <taxon>Bacteria</taxon>
        <taxon>Pseudomonadati</taxon>
        <taxon>Pseudomonadota</taxon>
        <taxon>Alphaproteobacteria</taxon>
        <taxon>Rhodobacterales</taxon>
        <taxon>Roseobacteraceae</taxon>
    </lineage>
</organism>
<dbReference type="Gene3D" id="3.30.530.20">
    <property type="match status" value="1"/>
</dbReference>
<sequence length="141" mass="16018">MTDLALEVSRFLPFPPERVFDAWLDPKMMQKFLVPAPGMTVPEASNDPVVGGRFRVVMQASDVEEGWPHEGEYLEIDRANRLRFTWVSPYSQEDSEVTLILTAANDGTNLTLTHVRFPSQESRDNHEGGWTRILEALETTL</sequence>
<keyword evidence="4" id="KW-1185">Reference proteome</keyword>
<dbReference type="InterPro" id="IPR013538">
    <property type="entry name" value="ASHA1/2-like_C"/>
</dbReference>